<keyword evidence="3" id="KW-0328">Glycosyltransferase</keyword>
<keyword evidence="7" id="KW-1133">Transmembrane helix</keyword>
<comment type="similarity">
    <text evidence="2">Belongs to the glycosyltransferase 29 family.</text>
</comment>
<dbReference type="InterPro" id="IPR038578">
    <property type="entry name" value="GT29-like_sf"/>
</dbReference>
<keyword evidence="5" id="KW-0812">Transmembrane</keyword>
<evidence type="ECO:0000256" key="6">
    <source>
        <dbReference type="ARBA" id="ARBA00022968"/>
    </source>
</evidence>
<keyword evidence="9" id="KW-0472">Membrane</keyword>
<sequence length="390" mass="44485">MMQDDMRLAELLHNREQHGGSGLSERTAVWREPSRRIQNNSKDDTVTPPGIGEGIRGAVKNSNHGSETENNVTTSNGTSLTHNPLPPEAVSIVHPQAPWTFNVTAADQFRVEAEEATKTQNLFVMTQKNVKLNSSLKYQAEKRYFNITKDLYSWLPRDQPFGFRKYKTCSVVGNGGILVNSGCGTEIDSADFVIRMNLPQMRNYTVDVGKKTNLVSANPTILRHRFNSLRSKANQEAFLNYTRHYQDAYLYFSAFTYRFCAKLSFSAYKAVQNAKGKTTNATVIFGHPQHLDLATKFWKGKYNIKEKRLTSGLYFVGASMSMCEETRLYGFWPLYRDRQGRVLTHHYYDNVTMSALHQRVRHHSMPEEFAVLRGLHDRGVLQMTTDRCSS</sequence>
<dbReference type="PANTHER" id="PTHR11987:SF53">
    <property type="entry name" value="ALPHA-2,8-SIALYLTRANSFERASE 8F-LIKE"/>
    <property type="match status" value="1"/>
</dbReference>
<evidence type="ECO:0000313" key="12">
    <source>
        <dbReference type="EMBL" id="CAH1249354.1"/>
    </source>
</evidence>
<organism evidence="12 13">
    <name type="scientific">Branchiostoma lanceolatum</name>
    <name type="common">Common lancelet</name>
    <name type="synonym">Amphioxus lanceolatum</name>
    <dbReference type="NCBI Taxonomy" id="7740"/>
    <lineage>
        <taxon>Eukaryota</taxon>
        <taxon>Metazoa</taxon>
        <taxon>Chordata</taxon>
        <taxon>Cephalochordata</taxon>
        <taxon>Leptocardii</taxon>
        <taxon>Amphioxiformes</taxon>
        <taxon>Branchiostomatidae</taxon>
        <taxon>Branchiostoma</taxon>
    </lineage>
</organism>
<evidence type="ECO:0000256" key="7">
    <source>
        <dbReference type="ARBA" id="ARBA00022989"/>
    </source>
</evidence>
<evidence type="ECO:0000313" key="13">
    <source>
        <dbReference type="Proteomes" id="UP000838412"/>
    </source>
</evidence>
<dbReference type="InterPro" id="IPR050943">
    <property type="entry name" value="Glycosyltr_29_Sialyltrsf"/>
</dbReference>
<proteinExistence type="inferred from homology"/>
<dbReference type="GO" id="GO:0000139">
    <property type="term" value="C:Golgi membrane"/>
    <property type="evidence" value="ECO:0007669"/>
    <property type="project" value="UniProtKB-SubCell"/>
</dbReference>
<reference evidence="12" key="1">
    <citation type="submission" date="2022-01" db="EMBL/GenBank/DDBJ databases">
        <authorList>
            <person name="Braso-Vives M."/>
        </authorList>
    </citation>
    <scope>NUCLEOTIDE SEQUENCE</scope>
</reference>
<feature type="region of interest" description="Disordered" evidence="11">
    <location>
        <begin position="30"/>
        <end position="84"/>
    </location>
</feature>
<dbReference type="CDD" id="cd23963">
    <property type="entry name" value="GT29_ST8SIA"/>
    <property type="match status" value="1"/>
</dbReference>
<dbReference type="Gene3D" id="3.90.1480.20">
    <property type="entry name" value="Glycosyl transferase family 29"/>
    <property type="match status" value="1"/>
</dbReference>
<dbReference type="GO" id="GO:0009311">
    <property type="term" value="P:oligosaccharide metabolic process"/>
    <property type="evidence" value="ECO:0007669"/>
    <property type="project" value="TreeGrafter"/>
</dbReference>
<keyword evidence="6" id="KW-0735">Signal-anchor</keyword>
<evidence type="ECO:0000256" key="11">
    <source>
        <dbReference type="SAM" id="MobiDB-lite"/>
    </source>
</evidence>
<keyword evidence="10" id="KW-0325">Glycoprotein</keyword>
<dbReference type="OrthoDB" id="10264956at2759"/>
<feature type="compositionally biased region" description="Polar residues" evidence="11">
    <location>
        <begin position="60"/>
        <end position="82"/>
    </location>
</feature>
<dbReference type="EMBL" id="OV696702">
    <property type="protein sequence ID" value="CAH1249354.1"/>
    <property type="molecule type" value="Genomic_DNA"/>
</dbReference>
<dbReference type="Proteomes" id="UP000838412">
    <property type="component" value="Chromosome 17"/>
</dbReference>
<protein>
    <submittedName>
        <fullName evidence="12">ST8SIA1 protein</fullName>
    </submittedName>
</protein>
<evidence type="ECO:0000256" key="9">
    <source>
        <dbReference type="ARBA" id="ARBA00023136"/>
    </source>
</evidence>
<dbReference type="AlphaFoldDB" id="A0A8K0EDX6"/>
<dbReference type="InterPro" id="IPR001675">
    <property type="entry name" value="Glyco_trans_29"/>
</dbReference>
<evidence type="ECO:0000256" key="8">
    <source>
        <dbReference type="ARBA" id="ARBA00023034"/>
    </source>
</evidence>
<evidence type="ECO:0000256" key="4">
    <source>
        <dbReference type="ARBA" id="ARBA00022679"/>
    </source>
</evidence>
<evidence type="ECO:0000256" key="2">
    <source>
        <dbReference type="ARBA" id="ARBA00006003"/>
    </source>
</evidence>
<evidence type="ECO:0000256" key="10">
    <source>
        <dbReference type="ARBA" id="ARBA00023180"/>
    </source>
</evidence>
<comment type="subcellular location">
    <subcellularLocation>
        <location evidence="1">Golgi apparatus membrane</location>
        <topology evidence="1">Single-pass type II membrane protein</topology>
    </subcellularLocation>
</comment>
<keyword evidence="13" id="KW-1185">Reference proteome</keyword>
<name>A0A8K0EDX6_BRALA</name>
<evidence type="ECO:0000256" key="1">
    <source>
        <dbReference type="ARBA" id="ARBA00004323"/>
    </source>
</evidence>
<gene>
    <name evidence="12" type="primary">ST8SIA1</name>
    <name evidence="12" type="ORF">BLAG_LOCUS10488</name>
</gene>
<feature type="compositionally biased region" description="Basic and acidic residues" evidence="11">
    <location>
        <begin position="30"/>
        <end position="45"/>
    </location>
</feature>
<accession>A0A8K0EDX6</accession>
<dbReference type="GO" id="GO:0006491">
    <property type="term" value="P:N-glycan processing"/>
    <property type="evidence" value="ECO:0007669"/>
    <property type="project" value="TreeGrafter"/>
</dbReference>
<keyword evidence="4" id="KW-0808">Transferase</keyword>
<keyword evidence="8" id="KW-0333">Golgi apparatus</keyword>
<evidence type="ECO:0000256" key="5">
    <source>
        <dbReference type="ARBA" id="ARBA00022692"/>
    </source>
</evidence>
<dbReference type="Pfam" id="PF00777">
    <property type="entry name" value="Glyco_transf_29"/>
    <property type="match status" value="1"/>
</dbReference>
<dbReference type="PANTHER" id="PTHR11987">
    <property type="entry name" value="ALPHA-2,8-SIALYLTRANSFERASE"/>
    <property type="match status" value="1"/>
</dbReference>
<evidence type="ECO:0000256" key="3">
    <source>
        <dbReference type="ARBA" id="ARBA00022676"/>
    </source>
</evidence>
<dbReference type="GO" id="GO:0003828">
    <property type="term" value="F:alpha-N-acetylneuraminate alpha-2,8-sialyltransferase activity"/>
    <property type="evidence" value="ECO:0007669"/>
    <property type="project" value="TreeGrafter"/>
</dbReference>